<dbReference type="RefSeq" id="WP_316972812.1">
    <property type="nucleotide sequence ID" value="NZ_JAWIIJ010000002.1"/>
</dbReference>
<dbReference type="Proteomes" id="UP001269819">
    <property type="component" value="Unassembled WGS sequence"/>
</dbReference>
<evidence type="ECO:0000256" key="1">
    <source>
        <dbReference type="ARBA" id="ARBA00004141"/>
    </source>
</evidence>
<comment type="similarity">
    <text evidence="2">Belongs to the EamA transporter family.</text>
</comment>
<reference evidence="8 9" key="1">
    <citation type="submission" date="2023-10" db="EMBL/GenBank/DDBJ databases">
        <title>Characteristics and mechanism of a salt-tolerant marine origin heterotrophic nitrifying- aerobic denitrifying bacteria Marinobacter xestospongiae HN1.</title>
        <authorList>
            <person name="Qi R."/>
        </authorList>
    </citation>
    <scope>NUCLEOTIDE SEQUENCE [LARGE SCALE GENOMIC DNA]</scope>
    <source>
        <strain evidence="8 9">HN1</strain>
    </source>
</reference>
<dbReference type="PANTHER" id="PTHR32322:SF2">
    <property type="entry name" value="EAMA DOMAIN-CONTAINING PROTEIN"/>
    <property type="match status" value="1"/>
</dbReference>
<feature type="domain" description="EamA" evidence="7">
    <location>
        <begin position="157"/>
        <end position="299"/>
    </location>
</feature>
<sequence length="316" mass="33448">MRTGILLGAAAGACWGLMFVAPVVLSAFTPLEIAAGRFAVYGLASLLLLSPALVTVWQRLSGRDLLLLLLLAACGSVVFYILLSAAIQRVGVAPAGLIMGLVPLVVTLWGRNDEGAVPLARLVWPLAMVLLGILCINLDAMDATLAAGLTWLEAAGGLMLGFAALFSWSLYAVLNARALKHRQQITSQQWSHLVGIACGLLALGLLGYNHLLAEPVAVSQARDWTLFWGISVVIGITGSVVANILWNGASRRLPLTLTGQVFVFEPLFALIYGFAYAGRWPRPLETLAIVLLLGGVAWAVARHAEKPVPGDAAERG</sequence>
<name>A0ABU3VUT1_9GAMM</name>
<feature type="transmembrane region" description="Helical" evidence="6">
    <location>
        <begin position="122"/>
        <end position="140"/>
    </location>
</feature>
<feature type="transmembrane region" description="Helical" evidence="6">
    <location>
        <begin position="283"/>
        <end position="301"/>
    </location>
</feature>
<dbReference type="InterPro" id="IPR000620">
    <property type="entry name" value="EamA_dom"/>
</dbReference>
<feature type="transmembrane region" description="Helical" evidence="6">
    <location>
        <begin position="253"/>
        <end position="277"/>
    </location>
</feature>
<feature type="transmembrane region" description="Helical" evidence="6">
    <location>
        <begin position="92"/>
        <end position="110"/>
    </location>
</feature>
<dbReference type="InterPro" id="IPR050638">
    <property type="entry name" value="AA-Vitamin_Transporters"/>
</dbReference>
<feature type="transmembrane region" description="Helical" evidence="6">
    <location>
        <begin position="152"/>
        <end position="173"/>
    </location>
</feature>
<feature type="transmembrane region" description="Helical" evidence="6">
    <location>
        <begin position="36"/>
        <end position="58"/>
    </location>
</feature>
<feature type="transmembrane region" description="Helical" evidence="6">
    <location>
        <begin position="225"/>
        <end position="246"/>
    </location>
</feature>
<keyword evidence="4 6" id="KW-1133">Transmembrane helix</keyword>
<feature type="transmembrane region" description="Helical" evidence="6">
    <location>
        <begin position="193"/>
        <end position="213"/>
    </location>
</feature>
<dbReference type="Pfam" id="PF00892">
    <property type="entry name" value="EamA"/>
    <property type="match status" value="2"/>
</dbReference>
<feature type="domain" description="EamA" evidence="7">
    <location>
        <begin position="3"/>
        <end position="137"/>
    </location>
</feature>
<keyword evidence="3 6" id="KW-0812">Transmembrane</keyword>
<comment type="caution">
    <text evidence="8">The sequence shown here is derived from an EMBL/GenBank/DDBJ whole genome shotgun (WGS) entry which is preliminary data.</text>
</comment>
<dbReference type="PANTHER" id="PTHR32322">
    <property type="entry name" value="INNER MEMBRANE TRANSPORTER"/>
    <property type="match status" value="1"/>
</dbReference>
<evidence type="ECO:0000256" key="2">
    <source>
        <dbReference type="ARBA" id="ARBA00007362"/>
    </source>
</evidence>
<dbReference type="InterPro" id="IPR037185">
    <property type="entry name" value="EmrE-like"/>
</dbReference>
<evidence type="ECO:0000259" key="7">
    <source>
        <dbReference type="Pfam" id="PF00892"/>
    </source>
</evidence>
<feature type="transmembrane region" description="Helical" evidence="6">
    <location>
        <begin position="65"/>
        <end position="86"/>
    </location>
</feature>
<evidence type="ECO:0000256" key="6">
    <source>
        <dbReference type="SAM" id="Phobius"/>
    </source>
</evidence>
<evidence type="ECO:0000256" key="4">
    <source>
        <dbReference type="ARBA" id="ARBA00022989"/>
    </source>
</evidence>
<dbReference type="EMBL" id="JAWIIJ010000002">
    <property type="protein sequence ID" value="MDV2077956.1"/>
    <property type="molecule type" value="Genomic_DNA"/>
</dbReference>
<dbReference type="SUPFAM" id="SSF103481">
    <property type="entry name" value="Multidrug resistance efflux transporter EmrE"/>
    <property type="match status" value="2"/>
</dbReference>
<proteinExistence type="inferred from homology"/>
<evidence type="ECO:0000313" key="9">
    <source>
        <dbReference type="Proteomes" id="UP001269819"/>
    </source>
</evidence>
<gene>
    <name evidence="8" type="ORF">RYS15_04645</name>
</gene>
<evidence type="ECO:0000256" key="5">
    <source>
        <dbReference type="ARBA" id="ARBA00023136"/>
    </source>
</evidence>
<keyword evidence="9" id="KW-1185">Reference proteome</keyword>
<organism evidence="8 9">
    <name type="scientific">Marinobacter xestospongiae</name>
    <dbReference type="NCBI Taxonomy" id="994319"/>
    <lineage>
        <taxon>Bacteria</taxon>
        <taxon>Pseudomonadati</taxon>
        <taxon>Pseudomonadota</taxon>
        <taxon>Gammaproteobacteria</taxon>
        <taxon>Pseudomonadales</taxon>
        <taxon>Marinobacteraceae</taxon>
        <taxon>Marinobacter</taxon>
    </lineage>
</organism>
<evidence type="ECO:0000313" key="8">
    <source>
        <dbReference type="EMBL" id="MDV2077956.1"/>
    </source>
</evidence>
<evidence type="ECO:0000256" key="3">
    <source>
        <dbReference type="ARBA" id="ARBA00022692"/>
    </source>
</evidence>
<accession>A0ABU3VUT1</accession>
<protein>
    <submittedName>
        <fullName evidence="8">DMT family transporter</fullName>
    </submittedName>
</protein>
<comment type="subcellular location">
    <subcellularLocation>
        <location evidence="1">Membrane</location>
        <topology evidence="1">Multi-pass membrane protein</topology>
    </subcellularLocation>
</comment>
<keyword evidence="5 6" id="KW-0472">Membrane</keyword>